<dbReference type="GO" id="GO:0050660">
    <property type="term" value="F:flavin adenine dinucleotide binding"/>
    <property type="evidence" value="ECO:0007669"/>
    <property type="project" value="TreeGrafter"/>
</dbReference>
<dbReference type="RefSeq" id="WP_013658867.1">
    <property type="nucleotide sequence ID" value="NC_015275.1"/>
</dbReference>
<dbReference type="STRING" id="642492.Clole_3915"/>
<dbReference type="InterPro" id="IPR036188">
    <property type="entry name" value="FAD/NAD-bd_sf"/>
</dbReference>
<dbReference type="Gene3D" id="3.50.50.60">
    <property type="entry name" value="FAD/NAD(P)-binding domain"/>
    <property type="match status" value="1"/>
</dbReference>
<evidence type="ECO:0000259" key="1">
    <source>
        <dbReference type="Pfam" id="PF01593"/>
    </source>
</evidence>
<gene>
    <name evidence="2" type="ordered locus">Clole_3915</name>
</gene>
<dbReference type="NCBIfam" id="NF005546">
    <property type="entry name" value="PRK07208.1-2"/>
    <property type="match status" value="1"/>
</dbReference>
<sequence>MREKKKVLIIGAGVAGLTSALELLRRSDDYLPIVIEQESKVGGLARTVTYKGNSIDMGGHRFFSKDERIVNWWLQILSVEQGDMLIRERQSHIFFKRKFFDYPITLGKKTLAHMGLKESIKVSISYIVAKLKKRQEVSLEDFMINRFGKVLYGMFFEDYTYKVWGKHPSEIDASWGIQRIKGLSLSKALWNAFLSLFPKRKKVLLEQHKETSLIEQFIYPKYGPGQLWQKVAEEITLSGGIIKLNTKVTGVRPQNEDSYKVEITTAEGKQDYITVDYIISSMPIKDLVLAMQAKGEVARIAQELPYRDFITVGMLIDKEALHRHISSVSFERLMQDNWIYIQEKDVRLGRLQVFNNWSPYLAQNTENTLWLGLEYFCEEGDELWCMSDESFISFAKEELTKLGLIQGDEVLDAIRYKVPKAYPAYFGSYKEFDKVRAYLESFDKLYCVGRNGQHHYNNMDHSMKTAFVAVENILANKTETAELWDVNVEQVYHETKKKEKRNVNEGNCYQ</sequence>
<dbReference type="Proteomes" id="UP000008467">
    <property type="component" value="Chromosome"/>
</dbReference>
<name>F2JJJ9_CELLD</name>
<keyword evidence="3" id="KW-1185">Reference proteome</keyword>
<dbReference type="eggNOG" id="COG1232">
    <property type="taxonomic scope" value="Bacteria"/>
</dbReference>
<dbReference type="KEGG" id="cle:Clole_3915"/>
<reference evidence="2 3" key="1">
    <citation type="journal article" date="2011" name="J. Bacteriol.">
        <title>Complete genome sequence of the cellulose-degrading bacterium Cellulosilyticum lentocellum.</title>
        <authorList>
            <consortium name="US DOE Joint Genome Institute"/>
            <person name="Miller D.A."/>
            <person name="Suen G."/>
            <person name="Bruce D."/>
            <person name="Copeland A."/>
            <person name="Cheng J.F."/>
            <person name="Detter C."/>
            <person name="Goodwin L.A."/>
            <person name="Han C.S."/>
            <person name="Hauser L.J."/>
            <person name="Land M.L."/>
            <person name="Lapidus A."/>
            <person name="Lucas S."/>
            <person name="Meincke L."/>
            <person name="Pitluck S."/>
            <person name="Tapia R."/>
            <person name="Teshima H."/>
            <person name="Woyke T."/>
            <person name="Fox B.G."/>
            <person name="Angert E.R."/>
            <person name="Currie C.R."/>
        </authorList>
    </citation>
    <scope>NUCLEOTIDE SEQUENCE [LARGE SCALE GENOMIC DNA]</scope>
    <source>
        <strain evidence="3">ATCC 49066 / DSM 5427 / NCIMB 11756 / RHM5</strain>
    </source>
</reference>
<evidence type="ECO:0000313" key="2">
    <source>
        <dbReference type="EMBL" id="ADZ85594.1"/>
    </source>
</evidence>
<dbReference type="EMBL" id="CP002582">
    <property type="protein sequence ID" value="ADZ85594.1"/>
    <property type="molecule type" value="Genomic_DNA"/>
</dbReference>
<dbReference type="GO" id="GO:0016491">
    <property type="term" value="F:oxidoreductase activity"/>
    <property type="evidence" value="ECO:0007669"/>
    <property type="project" value="InterPro"/>
</dbReference>
<dbReference type="InterPro" id="IPR002937">
    <property type="entry name" value="Amino_oxidase"/>
</dbReference>
<dbReference type="AlphaFoldDB" id="F2JJJ9"/>
<dbReference type="SUPFAM" id="SSF51971">
    <property type="entry name" value="Nucleotide-binding domain"/>
    <property type="match status" value="1"/>
</dbReference>
<dbReference type="GO" id="GO:0005829">
    <property type="term" value="C:cytosol"/>
    <property type="evidence" value="ECO:0007669"/>
    <property type="project" value="TreeGrafter"/>
</dbReference>
<feature type="domain" description="Amine oxidase" evidence="1">
    <location>
        <begin position="14"/>
        <end position="330"/>
    </location>
</feature>
<organism evidence="2 3">
    <name type="scientific">Cellulosilyticum lentocellum (strain ATCC 49066 / DSM 5427 / NCIMB 11756 / RHM5)</name>
    <name type="common">Clostridium lentocellum</name>
    <dbReference type="NCBI Taxonomy" id="642492"/>
    <lineage>
        <taxon>Bacteria</taxon>
        <taxon>Bacillati</taxon>
        <taxon>Bacillota</taxon>
        <taxon>Clostridia</taxon>
        <taxon>Lachnospirales</taxon>
        <taxon>Cellulosilyticaceae</taxon>
        <taxon>Cellulosilyticum</taxon>
    </lineage>
</organism>
<dbReference type="Pfam" id="PF01593">
    <property type="entry name" value="Amino_oxidase"/>
    <property type="match status" value="1"/>
</dbReference>
<dbReference type="PANTHER" id="PTHR21197">
    <property type="entry name" value="UDP-GALACTOPYRANOSE MUTASE"/>
    <property type="match status" value="1"/>
</dbReference>
<accession>F2JJJ9</accession>
<dbReference type="GO" id="GO:0008767">
    <property type="term" value="F:UDP-galactopyranose mutase activity"/>
    <property type="evidence" value="ECO:0007669"/>
    <property type="project" value="TreeGrafter"/>
</dbReference>
<evidence type="ECO:0000313" key="3">
    <source>
        <dbReference type="Proteomes" id="UP000008467"/>
    </source>
</evidence>
<protein>
    <submittedName>
        <fullName evidence="2">Amine oxidase</fullName>
    </submittedName>
</protein>
<dbReference type="HOGENOM" id="CLU_026719_1_0_9"/>
<dbReference type="PANTHER" id="PTHR21197:SF0">
    <property type="entry name" value="UDP-GALACTOPYRANOSE MUTASE"/>
    <property type="match status" value="1"/>
</dbReference>
<dbReference type="NCBIfam" id="NF005548">
    <property type="entry name" value="PRK07208.1-4"/>
    <property type="match status" value="1"/>
</dbReference>
<proteinExistence type="predicted"/>